<organism evidence="2 4">
    <name type="scientific">Didymodactylos carnosus</name>
    <dbReference type="NCBI Taxonomy" id="1234261"/>
    <lineage>
        <taxon>Eukaryota</taxon>
        <taxon>Metazoa</taxon>
        <taxon>Spiralia</taxon>
        <taxon>Gnathifera</taxon>
        <taxon>Rotifera</taxon>
        <taxon>Eurotatoria</taxon>
        <taxon>Bdelloidea</taxon>
        <taxon>Philodinida</taxon>
        <taxon>Philodinidae</taxon>
        <taxon>Didymodactylos</taxon>
    </lineage>
</organism>
<reference evidence="2" key="1">
    <citation type="submission" date="2021-02" db="EMBL/GenBank/DDBJ databases">
        <authorList>
            <person name="Nowell W R."/>
        </authorList>
    </citation>
    <scope>NUCLEOTIDE SEQUENCE</scope>
</reference>
<comment type="caution">
    <text evidence="2">The sequence shown here is derived from an EMBL/GenBank/DDBJ whole genome shotgun (WGS) entry which is preliminary data.</text>
</comment>
<evidence type="ECO:0000313" key="3">
    <source>
        <dbReference type="EMBL" id="CAF3710522.1"/>
    </source>
</evidence>
<name>A0A8S2DCF0_9BILA</name>
<dbReference type="EMBL" id="CAJNOK010004343">
    <property type="protein sequence ID" value="CAF0934599.1"/>
    <property type="molecule type" value="Genomic_DNA"/>
</dbReference>
<sequence>MSSSACKPFSNITNKHRHQPRLSRKPVRKISRRVRSSSPVLSPLQVKNEKLSKKNLELEAFQMFTKIYACQLEPYLKQTAIRKMLKELWSHKLKKSSKLAFIKHLLRQNKTATALVNDQINETQEDNEENEDVAFYAMDEHCRLLSKEKNTEHTESLFYLTRIIEYLKRNVKPKEDLSSSSHNRLLRRSSRVKRHLYRCQCCQNLDENGEYENHENKQLEEFIQKYLNFDQKQGSTRQSQTLPIISNELAQIAVISLVTKNDLKMDFDLPQSLLSSIENQLCSTLIEPTSPTSNPSSFFQNLAATTMATLREQNPSSFLDTILDANDGGDDLLAETLPSAQDFDFLQNDFDFGISNETIADFDQFMEHLQLQDPEQEHQQQQESESDQYFIETMVNEPIFGHFKVELCIRV</sequence>
<dbReference type="EMBL" id="CAJOBA010004346">
    <property type="protein sequence ID" value="CAF3710522.1"/>
    <property type="molecule type" value="Genomic_DNA"/>
</dbReference>
<gene>
    <name evidence="2" type="ORF">OVA965_LOCUS11315</name>
    <name evidence="3" type="ORF">TMI583_LOCUS11313</name>
</gene>
<dbReference type="Proteomes" id="UP000677228">
    <property type="component" value="Unassembled WGS sequence"/>
</dbReference>
<accession>A0A8S2DCF0</accession>
<evidence type="ECO:0000313" key="4">
    <source>
        <dbReference type="Proteomes" id="UP000677228"/>
    </source>
</evidence>
<dbReference type="AlphaFoldDB" id="A0A8S2DCF0"/>
<evidence type="ECO:0000256" key="1">
    <source>
        <dbReference type="SAM" id="MobiDB-lite"/>
    </source>
</evidence>
<evidence type="ECO:0000313" key="2">
    <source>
        <dbReference type="EMBL" id="CAF0934599.1"/>
    </source>
</evidence>
<proteinExistence type="predicted"/>
<dbReference type="Proteomes" id="UP000682733">
    <property type="component" value="Unassembled WGS sequence"/>
</dbReference>
<feature type="compositionally biased region" description="Basic residues" evidence="1">
    <location>
        <begin position="14"/>
        <end position="35"/>
    </location>
</feature>
<feature type="region of interest" description="Disordered" evidence="1">
    <location>
        <begin position="1"/>
        <end position="39"/>
    </location>
</feature>
<protein>
    <submittedName>
        <fullName evidence="2">Uncharacterized protein</fullName>
    </submittedName>
</protein>
<feature type="compositionally biased region" description="Polar residues" evidence="1">
    <location>
        <begin position="1"/>
        <end position="13"/>
    </location>
</feature>